<feature type="region of interest" description="Disordered" evidence="1">
    <location>
        <begin position="123"/>
        <end position="185"/>
    </location>
</feature>
<dbReference type="EMBL" id="JADFTS010000004">
    <property type="protein sequence ID" value="KAF9612289.1"/>
    <property type="molecule type" value="Genomic_DNA"/>
</dbReference>
<organism evidence="2 3">
    <name type="scientific">Coptis chinensis</name>
    <dbReference type="NCBI Taxonomy" id="261450"/>
    <lineage>
        <taxon>Eukaryota</taxon>
        <taxon>Viridiplantae</taxon>
        <taxon>Streptophyta</taxon>
        <taxon>Embryophyta</taxon>
        <taxon>Tracheophyta</taxon>
        <taxon>Spermatophyta</taxon>
        <taxon>Magnoliopsida</taxon>
        <taxon>Ranunculales</taxon>
        <taxon>Ranunculaceae</taxon>
        <taxon>Coptidoideae</taxon>
        <taxon>Coptis</taxon>
    </lineage>
</organism>
<sequence length="242" mass="27009">MKSKKLAAVREIGQLPLPSSFIFKPSIINSCKDTDQEALSKTKQQPKKSSCISLSDFLNRKLEKKDFTQPKTVQKPFSLVGEGRDVVGVFDDECIGVKRGVKNDSCIDETVFRQFIKHSRIEKEQCDGPSSGNEVGESETTPEEKDSRQWNPFRVSSTGGEQRPAASKHLLILGDDPKPKPKRRRDATFVLDEKQKPLYNHYANGSGWWDCGMEGVDSEEIGCSDAWEGMGATTNLGGLEWH</sequence>
<dbReference type="PANTHER" id="PTHR38382">
    <property type="entry name" value="RNA-BINDING PROTEIN"/>
    <property type="match status" value="1"/>
</dbReference>
<reference evidence="2 3" key="1">
    <citation type="submission" date="2020-10" db="EMBL/GenBank/DDBJ databases">
        <title>The Coptis chinensis genome and diversification of protoberbering-type alkaloids.</title>
        <authorList>
            <person name="Wang B."/>
            <person name="Shu S."/>
            <person name="Song C."/>
            <person name="Liu Y."/>
        </authorList>
    </citation>
    <scope>NUCLEOTIDE SEQUENCE [LARGE SCALE GENOMIC DNA]</scope>
    <source>
        <strain evidence="2">HL-2020</strain>
        <tissue evidence="2">Leaf</tissue>
    </source>
</reference>
<evidence type="ECO:0000313" key="2">
    <source>
        <dbReference type="EMBL" id="KAF9612289.1"/>
    </source>
</evidence>
<dbReference type="AlphaFoldDB" id="A0A835I8H5"/>
<dbReference type="OrthoDB" id="753880at2759"/>
<dbReference type="Proteomes" id="UP000631114">
    <property type="component" value="Unassembled WGS sequence"/>
</dbReference>
<evidence type="ECO:0000313" key="3">
    <source>
        <dbReference type="Proteomes" id="UP000631114"/>
    </source>
</evidence>
<evidence type="ECO:0000256" key="1">
    <source>
        <dbReference type="SAM" id="MobiDB-lite"/>
    </source>
</evidence>
<keyword evidence="3" id="KW-1185">Reference proteome</keyword>
<gene>
    <name evidence="2" type="ORF">IFM89_038859</name>
</gene>
<name>A0A835I8H5_9MAGN</name>
<accession>A0A835I8H5</accession>
<comment type="caution">
    <text evidence="2">The sequence shown here is derived from an EMBL/GenBank/DDBJ whole genome shotgun (WGS) entry which is preliminary data.</text>
</comment>
<proteinExistence type="predicted"/>
<dbReference type="PANTHER" id="PTHR38382:SF1">
    <property type="entry name" value="RNA-BINDING PROTEIN"/>
    <property type="match status" value="1"/>
</dbReference>
<protein>
    <submittedName>
        <fullName evidence="2">Uncharacterized protein</fullName>
    </submittedName>
</protein>